<feature type="region of interest" description="Disordered" evidence="1">
    <location>
        <begin position="275"/>
        <end position="306"/>
    </location>
</feature>
<name>A0A1Y1YH13_9PLEO</name>
<feature type="transmembrane region" description="Helical" evidence="2">
    <location>
        <begin position="343"/>
        <end position="367"/>
    </location>
</feature>
<keyword evidence="2" id="KW-0812">Transmembrane</keyword>
<evidence type="ECO:0000256" key="2">
    <source>
        <dbReference type="SAM" id="Phobius"/>
    </source>
</evidence>
<reference evidence="3 4" key="1">
    <citation type="submission" date="2016-07" db="EMBL/GenBank/DDBJ databases">
        <title>Pervasive Adenine N6-methylation of Active Genes in Fungi.</title>
        <authorList>
            <consortium name="DOE Joint Genome Institute"/>
            <person name="Mondo S.J."/>
            <person name="Dannebaum R.O."/>
            <person name="Kuo R.C."/>
            <person name="Labutti K."/>
            <person name="Haridas S."/>
            <person name="Kuo A."/>
            <person name="Salamov A."/>
            <person name="Ahrendt S.R."/>
            <person name="Lipzen A."/>
            <person name="Sullivan W."/>
            <person name="Andreopoulos W.B."/>
            <person name="Clum A."/>
            <person name="Lindquist E."/>
            <person name="Daum C."/>
            <person name="Ramamoorthy G.K."/>
            <person name="Gryganskyi A."/>
            <person name="Culley D."/>
            <person name="Magnuson J.K."/>
            <person name="James T.Y."/>
            <person name="O'Malley M.A."/>
            <person name="Stajich J.E."/>
            <person name="Spatafora J.W."/>
            <person name="Visel A."/>
            <person name="Grigoriev I.V."/>
        </authorList>
    </citation>
    <scope>NUCLEOTIDE SEQUENCE [LARGE SCALE GENOMIC DNA]</scope>
    <source>
        <strain evidence="3 4">CBS 115471</strain>
    </source>
</reference>
<evidence type="ECO:0000313" key="3">
    <source>
        <dbReference type="EMBL" id="ORX97016.1"/>
    </source>
</evidence>
<accession>A0A1Y1YH13</accession>
<dbReference type="EMBL" id="MCFA01000243">
    <property type="protein sequence ID" value="ORX97016.1"/>
    <property type="molecule type" value="Genomic_DNA"/>
</dbReference>
<feature type="transmembrane region" description="Helical" evidence="2">
    <location>
        <begin position="194"/>
        <end position="215"/>
    </location>
</feature>
<dbReference type="Proteomes" id="UP000193144">
    <property type="component" value="Unassembled WGS sequence"/>
</dbReference>
<evidence type="ECO:0000256" key="1">
    <source>
        <dbReference type="SAM" id="MobiDB-lite"/>
    </source>
</evidence>
<keyword evidence="2" id="KW-1133">Transmembrane helix</keyword>
<gene>
    <name evidence="3" type="ORF">BCR34DRAFT_578230</name>
</gene>
<dbReference type="AlphaFoldDB" id="A0A1Y1YH13"/>
<organism evidence="3 4">
    <name type="scientific">Clohesyomyces aquaticus</name>
    <dbReference type="NCBI Taxonomy" id="1231657"/>
    <lineage>
        <taxon>Eukaryota</taxon>
        <taxon>Fungi</taxon>
        <taxon>Dikarya</taxon>
        <taxon>Ascomycota</taxon>
        <taxon>Pezizomycotina</taxon>
        <taxon>Dothideomycetes</taxon>
        <taxon>Pleosporomycetidae</taxon>
        <taxon>Pleosporales</taxon>
        <taxon>Lindgomycetaceae</taxon>
        <taxon>Clohesyomyces</taxon>
    </lineage>
</organism>
<feature type="transmembrane region" description="Helical" evidence="2">
    <location>
        <begin position="318"/>
        <end position="337"/>
    </location>
</feature>
<sequence length="387" mass="42996">MSVPLLLPTLSGSSFTLSKKSCRQNNLFSPFFSSKMTANGSSPFRILPTAVQTLIVLIALIPLGTSERIENGDCPSKPDDLIHSPFKPYWTWWTDDSQRCWTAAICLLQAADEARKQQFAATALVMGLIPLTLKDIAWPERRVIYVTKTPGLIIETLVLALGLVPTETGSSSLTRAKNCERNSLAKWAWGKTRWYSLVWIVLSTAIMLASFAGIAVMELYSKRSSLGCPFPAFVLMWYLVALLPAGIHAGFAVRRRRQRMSAILRARKSVLDVTRGQTNKSNRERVQIDEDANEREPEQIDEDTSAVQGANEEWPVQLAWGIYYIAGTLIFSSIMAVTVVELMVWVGLGFAVAASNKLLAFFTCLVFERTGPEDESFELLGESERSS</sequence>
<feature type="transmembrane region" description="Helical" evidence="2">
    <location>
        <begin position="235"/>
        <end position="253"/>
    </location>
</feature>
<keyword evidence="4" id="KW-1185">Reference proteome</keyword>
<protein>
    <submittedName>
        <fullName evidence="3">Uncharacterized protein</fullName>
    </submittedName>
</protein>
<proteinExistence type="predicted"/>
<keyword evidence="2" id="KW-0472">Membrane</keyword>
<feature type="compositionally biased region" description="Basic and acidic residues" evidence="1">
    <location>
        <begin position="281"/>
        <end position="298"/>
    </location>
</feature>
<comment type="caution">
    <text evidence="3">The sequence shown here is derived from an EMBL/GenBank/DDBJ whole genome shotgun (WGS) entry which is preliminary data.</text>
</comment>
<dbReference type="OrthoDB" id="4435313at2759"/>
<evidence type="ECO:0000313" key="4">
    <source>
        <dbReference type="Proteomes" id="UP000193144"/>
    </source>
</evidence>